<sequence>MLPKTGFLQETRQPHRGAGFDATKEDALWQCSFHRRSVMEWDTPAGASAVLTNGPTIWSCSPEPGKENRATRSRHGSHRAVLRAWQEEIESGAPEIAKGNFSYMSIRQDHNAPVRSVESRGCAAFLGPSSLIKE</sequence>
<name>A0ACC2FVH9_DALPE</name>
<accession>A0ACC2FVH9</accession>
<evidence type="ECO:0000313" key="2">
    <source>
        <dbReference type="Proteomes" id="UP001157502"/>
    </source>
</evidence>
<gene>
    <name evidence="1" type="ORF">DPEC_G00242480</name>
</gene>
<dbReference type="Proteomes" id="UP001157502">
    <property type="component" value="Chromosome 21"/>
</dbReference>
<evidence type="ECO:0000313" key="1">
    <source>
        <dbReference type="EMBL" id="KAJ7995240.1"/>
    </source>
</evidence>
<organism evidence="1 2">
    <name type="scientific">Dallia pectoralis</name>
    <name type="common">Alaska blackfish</name>
    <dbReference type="NCBI Taxonomy" id="75939"/>
    <lineage>
        <taxon>Eukaryota</taxon>
        <taxon>Metazoa</taxon>
        <taxon>Chordata</taxon>
        <taxon>Craniata</taxon>
        <taxon>Vertebrata</taxon>
        <taxon>Euteleostomi</taxon>
        <taxon>Actinopterygii</taxon>
        <taxon>Neopterygii</taxon>
        <taxon>Teleostei</taxon>
        <taxon>Protacanthopterygii</taxon>
        <taxon>Esociformes</taxon>
        <taxon>Umbridae</taxon>
        <taxon>Dallia</taxon>
    </lineage>
</organism>
<protein>
    <submittedName>
        <fullName evidence="1">Uncharacterized protein</fullName>
    </submittedName>
</protein>
<comment type="caution">
    <text evidence="1">The sequence shown here is derived from an EMBL/GenBank/DDBJ whole genome shotgun (WGS) entry which is preliminary data.</text>
</comment>
<reference evidence="1" key="1">
    <citation type="submission" date="2021-05" db="EMBL/GenBank/DDBJ databases">
        <authorList>
            <person name="Pan Q."/>
            <person name="Jouanno E."/>
            <person name="Zahm M."/>
            <person name="Klopp C."/>
            <person name="Cabau C."/>
            <person name="Louis A."/>
            <person name="Berthelot C."/>
            <person name="Parey E."/>
            <person name="Roest Crollius H."/>
            <person name="Montfort J."/>
            <person name="Robinson-Rechavi M."/>
            <person name="Bouchez O."/>
            <person name="Lampietro C."/>
            <person name="Lopez Roques C."/>
            <person name="Donnadieu C."/>
            <person name="Postlethwait J."/>
            <person name="Bobe J."/>
            <person name="Dillon D."/>
            <person name="Chandos A."/>
            <person name="von Hippel F."/>
            <person name="Guiguen Y."/>
        </authorList>
    </citation>
    <scope>NUCLEOTIDE SEQUENCE</scope>
    <source>
        <strain evidence="1">YG-Jan2019</strain>
    </source>
</reference>
<proteinExistence type="predicted"/>
<dbReference type="EMBL" id="CM055748">
    <property type="protein sequence ID" value="KAJ7995240.1"/>
    <property type="molecule type" value="Genomic_DNA"/>
</dbReference>
<keyword evidence="2" id="KW-1185">Reference proteome</keyword>